<protein>
    <submittedName>
        <fullName evidence="2">Uncharacterized protein</fullName>
    </submittedName>
</protein>
<feature type="compositionally biased region" description="Acidic residues" evidence="1">
    <location>
        <begin position="110"/>
        <end position="120"/>
    </location>
</feature>
<proteinExistence type="predicted"/>
<dbReference type="EMBL" id="JACHIR010000001">
    <property type="protein sequence ID" value="MBB5891163.1"/>
    <property type="molecule type" value="Genomic_DNA"/>
</dbReference>
<evidence type="ECO:0000256" key="1">
    <source>
        <dbReference type="SAM" id="MobiDB-lite"/>
    </source>
</evidence>
<keyword evidence="3" id="KW-1185">Reference proteome</keyword>
<comment type="caution">
    <text evidence="2">The sequence shown here is derived from an EMBL/GenBank/DDBJ whole genome shotgun (WGS) entry which is preliminary data.</text>
</comment>
<sequence length="129" mass="13832">MGATPILVNYRPQGEDWTVNIESDGTVLTEQAPGLIAARDRADQMVEQLTGADSDRKPTVVHLLEGDAFAFTTAYLHARHGLSTLPRPEPAVDTPAGDPPRVGENTQEMDLSELADETEEPGNSSHPTG</sequence>
<accession>A0A7W9KEK6</accession>
<evidence type="ECO:0000313" key="3">
    <source>
        <dbReference type="Proteomes" id="UP000585638"/>
    </source>
</evidence>
<organism evidence="2 3">
    <name type="scientific">Kutzneria kofuensis</name>
    <dbReference type="NCBI Taxonomy" id="103725"/>
    <lineage>
        <taxon>Bacteria</taxon>
        <taxon>Bacillati</taxon>
        <taxon>Actinomycetota</taxon>
        <taxon>Actinomycetes</taxon>
        <taxon>Pseudonocardiales</taxon>
        <taxon>Pseudonocardiaceae</taxon>
        <taxon>Kutzneria</taxon>
    </lineage>
</organism>
<name>A0A7W9KEK6_9PSEU</name>
<dbReference type="Proteomes" id="UP000585638">
    <property type="component" value="Unassembled WGS sequence"/>
</dbReference>
<reference evidence="2 3" key="1">
    <citation type="submission" date="2020-08" db="EMBL/GenBank/DDBJ databases">
        <title>Sequencing the genomes of 1000 actinobacteria strains.</title>
        <authorList>
            <person name="Klenk H.-P."/>
        </authorList>
    </citation>
    <scope>NUCLEOTIDE SEQUENCE [LARGE SCALE GENOMIC DNA]</scope>
    <source>
        <strain evidence="2 3">DSM 43851</strain>
    </source>
</reference>
<gene>
    <name evidence="2" type="ORF">BJ998_002359</name>
</gene>
<dbReference type="RefSeq" id="WP_184861076.1">
    <property type="nucleotide sequence ID" value="NZ_BAAAWY010000045.1"/>
</dbReference>
<dbReference type="AlphaFoldDB" id="A0A7W9KEK6"/>
<evidence type="ECO:0000313" key="2">
    <source>
        <dbReference type="EMBL" id="MBB5891163.1"/>
    </source>
</evidence>
<feature type="region of interest" description="Disordered" evidence="1">
    <location>
        <begin position="82"/>
        <end position="129"/>
    </location>
</feature>